<feature type="domain" description="Reverse transcriptase" evidence="1">
    <location>
        <begin position="1"/>
        <end position="123"/>
    </location>
</feature>
<dbReference type="PANTHER" id="PTHR34047">
    <property type="entry name" value="NUCLEAR INTRON MATURASE 1, MITOCHONDRIAL-RELATED"/>
    <property type="match status" value="1"/>
</dbReference>
<protein>
    <recommendedName>
        <fullName evidence="1">Reverse transcriptase domain-containing protein</fullName>
    </recommendedName>
</protein>
<evidence type="ECO:0000313" key="2">
    <source>
        <dbReference type="EMBL" id="GAG84929.1"/>
    </source>
</evidence>
<proteinExistence type="predicted"/>
<feature type="non-terminal residue" evidence="2">
    <location>
        <position position="123"/>
    </location>
</feature>
<name>X1AQ87_9ZZZZ</name>
<evidence type="ECO:0000259" key="1">
    <source>
        <dbReference type="PROSITE" id="PS50878"/>
    </source>
</evidence>
<dbReference type="InterPro" id="IPR000477">
    <property type="entry name" value="RT_dom"/>
</dbReference>
<reference evidence="2" key="1">
    <citation type="journal article" date="2014" name="Front. Microbiol.">
        <title>High frequency of phylogenetically diverse reductive dehalogenase-homologous genes in deep subseafloor sedimentary metagenomes.</title>
        <authorList>
            <person name="Kawai M."/>
            <person name="Futagami T."/>
            <person name="Toyoda A."/>
            <person name="Takaki Y."/>
            <person name="Nishi S."/>
            <person name="Hori S."/>
            <person name="Arai W."/>
            <person name="Tsubouchi T."/>
            <person name="Morono Y."/>
            <person name="Uchiyama I."/>
            <person name="Ito T."/>
            <person name="Fujiyama A."/>
            <person name="Inagaki F."/>
            <person name="Takami H."/>
        </authorList>
    </citation>
    <scope>NUCLEOTIDE SEQUENCE</scope>
    <source>
        <strain evidence="2">Expedition CK06-06</strain>
    </source>
</reference>
<dbReference type="PANTHER" id="PTHR34047:SF10">
    <property type="entry name" value="GROUP II INTRON-ASSOCIATED OPEN READING FRAME"/>
    <property type="match status" value="1"/>
</dbReference>
<comment type="caution">
    <text evidence="2">The sequence shown here is derived from an EMBL/GenBank/DDBJ whole genome shotgun (WGS) entry which is preliminary data.</text>
</comment>
<dbReference type="InterPro" id="IPR051083">
    <property type="entry name" value="GrpII_Intron_Splice-Mob/Def"/>
</dbReference>
<organism evidence="2">
    <name type="scientific">marine sediment metagenome</name>
    <dbReference type="NCBI Taxonomy" id="412755"/>
    <lineage>
        <taxon>unclassified sequences</taxon>
        <taxon>metagenomes</taxon>
        <taxon>ecological metagenomes</taxon>
    </lineage>
</organism>
<dbReference type="Pfam" id="PF00078">
    <property type="entry name" value="RVT_1"/>
    <property type="match status" value="1"/>
</dbReference>
<accession>X1AQ87</accession>
<dbReference type="PROSITE" id="PS50878">
    <property type="entry name" value="RT_POL"/>
    <property type="match status" value="1"/>
</dbReference>
<dbReference type="EMBL" id="BART01019339">
    <property type="protein sequence ID" value="GAG84929.1"/>
    <property type="molecule type" value="Genomic_DNA"/>
</dbReference>
<sequence>MQALHLLALEPIGETRADPNSYGVRPYRSCADAIQQCVLLFSKRVSAQWILEGDIKGYFDNISHEWMLKNIPMDTLILRKGLKSGFMEGNKLFPTHQGTPQGGIASPQLANIVLDGIEGFIKK</sequence>
<dbReference type="AlphaFoldDB" id="X1AQ87"/>
<dbReference type="InterPro" id="IPR043502">
    <property type="entry name" value="DNA/RNA_pol_sf"/>
</dbReference>
<gene>
    <name evidence="2" type="ORF">S01H4_36224</name>
</gene>
<dbReference type="CDD" id="cd01651">
    <property type="entry name" value="RT_G2_intron"/>
    <property type="match status" value="1"/>
</dbReference>
<dbReference type="SUPFAM" id="SSF56672">
    <property type="entry name" value="DNA/RNA polymerases"/>
    <property type="match status" value="1"/>
</dbReference>